<evidence type="ECO:0000313" key="2">
    <source>
        <dbReference type="EMBL" id="MDH0657739.1"/>
    </source>
</evidence>
<gene>
    <name evidence="2" type="ORF">N5D11_16815</name>
</gene>
<dbReference type="AlphaFoldDB" id="A0AA42IHI9"/>
<dbReference type="RefSeq" id="WP_279699018.1">
    <property type="nucleotide sequence ID" value="NZ_JAOCDR010000086.1"/>
</dbReference>
<dbReference type="EMBL" id="JAOCDR010000086">
    <property type="protein sequence ID" value="MDH0657739.1"/>
    <property type="molecule type" value="Genomic_DNA"/>
</dbReference>
<dbReference type="InterPro" id="IPR048494">
    <property type="entry name" value="Dit-like_N"/>
</dbReference>
<evidence type="ECO:0000313" key="3">
    <source>
        <dbReference type="Proteomes" id="UP001161099"/>
    </source>
</evidence>
<name>A0AA42IHI9_ACIJO</name>
<protein>
    <recommendedName>
        <fullName evidence="1">Dit-like phage tail protein N-terminal domain-containing protein</fullName>
    </recommendedName>
</protein>
<feature type="domain" description="Dit-like phage tail protein N-terminal" evidence="1">
    <location>
        <begin position="37"/>
        <end position="165"/>
    </location>
</feature>
<sequence length="211" mass="22396">MAIGSLINTVTSSLLTESVGSLLLAGKGRTIMGLFADVTIEEKHKDELKITEHPTETSAAISDHAYMETPELAMKVGWSESAGKLNGYVGNTAIGGATSLVAVYESLQSLQKTKLPLIVSTGKRLYTNMLIKSLSCTTDKTTENVLMIDITFKKVIRVMTTETTVLVENQASPAGTASVQSRGTIQPVEVNESTISGWFGGAVGGAYTTIF</sequence>
<comment type="caution">
    <text evidence="2">The sequence shown here is derived from an EMBL/GenBank/DDBJ whole genome shotgun (WGS) entry which is preliminary data.</text>
</comment>
<dbReference type="Proteomes" id="UP001161099">
    <property type="component" value="Unassembled WGS sequence"/>
</dbReference>
<accession>A0AA42IHI9</accession>
<reference evidence="2" key="1">
    <citation type="submission" date="2022-09" db="EMBL/GenBank/DDBJ databases">
        <title>Intensive care unit water sources are persistently colonized with multi-drug resistant bacteria and are the site of extensive horizontal gene transfer of antibiotic resistance genes.</title>
        <authorList>
            <person name="Diorio-Toth L."/>
        </authorList>
    </citation>
    <scope>NUCLEOTIDE SEQUENCE</scope>
    <source>
        <strain evidence="2">GD03851</strain>
    </source>
</reference>
<proteinExistence type="predicted"/>
<evidence type="ECO:0000259" key="1">
    <source>
        <dbReference type="Pfam" id="PF21821"/>
    </source>
</evidence>
<organism evidence="2 3">
    <name type="scientific">Acinetobacter johnsonii</name>
    <dbReference type="NCBI Taxonomy" id="40214"/>
    <lineage>
        <taxon>Bacteria</taxon>
        <taxon>Pseudomonadati</taxon>
        <taxon>Pseudomonadota</taxon>
        <taxon>Gammaproteobacteria</taxon>
        <taxon>Moraxellales</taxon>
        <taxon>Moraxellaceae</taxon>
        <taxon>Acinetobacter</taxon>
    </lineage>
</organism>
<dbReference type="Pfam" id="PF21821">
    <property type="entry name" value="Dit_like"/>
    <property type="match status" value="1"/>
</dbReference>